<sequence>MTLLPYLQVVISVLLVTAILLQQRGTGLGAAFGGESSAYHTKRGFEKTLYRSTIVLAILFFGTAILQLLF</sequence>
<name>A0A2H0TE23_9BACT</name>
<comment type="similarity">
    <text evidence="2 10">Belongs to the SecG family.</text>
</comment>
<evidence type="ECO:0000256" key="7">
    <source>
        <dbReference type="ARBA" id="ARBA00022989"/>
    </source>
</evidence>
<dbReference type="AlphaFoldDB" id="A0A2H0TE23"/>
<evidence type="ECO:0000256" key="4">
    <source>
        <dbReference type="ARBA" id="ARBA00022475"/>
    </source>
</evidence>
<comment type="subcellular location">
    <subcellularLocation>
        <location evidence="1 10">Cell membrane</location>
        <topology evidence="1 10">Multi-pass membrane protein</topology>
    </subcellularLocation>
</comment>
<evidence type="ECO:0000313" key="12">
    <source>
        <dbReference type="Proteomes" id="UP000231503"/>
    </source>
</evidence>
<comment type="caution">
    <text evidence="11">The sequence shown here is derived from an EMBL/GenBank/DDBJ whole genome shotgun (WGS) entry which is preliminary data.</text>
</comment>
<accession>A0A2H0TE23</accession>
<evidence type="ECO:0000256" key="6">
    <source>
        <dbReference type="ARBA" id="ARBA00022927"/>
    </source>
</evidence>
<keyword evidence="8 10" id="KW-0811">Translocation</keyword>
<dbReference type="EMBL" id="PFCO01000003">
    <property type="protein sequence ID" value="PIR69797.1"/>
    <property type="molecule type" value="Genomic_DNA"/>
</dbReference>
<gene>
    <name evidence="11" type="primary">secG</name>
    <name evidence="11" type="ORF">COU47_01215</name>
</gene>
<evidence type="ECO:0000256" key="8">
    <source>
        <dbReference type="ARBA" id="ARBA00023010"/>
    </source>
</evidence>
<keyword evidence="7 10" id="KW-1133">Transmembrane helix</keyword>
<organism evidence="11 12">
    <name type="scientific">Candidatus Niyogibacteria bacterium CG10_big_fil_rev_8_21_14_0_10_46_36</name>
    <dbReference type="NCBI Taxonomy" id="1974726"/>
    <lineage>
        <taxon>Bacteria</taxon>
        <taxon>Candidatus Niyogiibacteriota</taxon>
    </lineage>
</organism>
<evidence type="ECO:0000256" key="5">
    <source>
        <dbReference type="ARBA" id="ARBA00022692"/>
    </source>
</evidence>
<dbReference type="PANTHER" id="PTHR34182">
    <property type="entry name" value="PROTEIN-EXPORT MEMBRANE PROTEIN SECG"/>
    <property type="match status" value="1"/>
</dbReference>
<evidence type="ECO:0000256" key="2">
    <source>
        <dbReference type="ARBA" id="ARBA00008445"/>
    </source>
</evidence>
<reference evidence="12" key="1">
    <citation type="submission" date="2017-09" db="EMBL/GenBank/DDBJ databases">
        <title>Depth-based differentiation of microbial function through sediment-hosted aquifers and enrichment of novel symbionts in the deep terrestrial subsurface.</title>
        <authorList>
            <person name="Probst A.J."/>
            <person name="Ladd B."/>
            <person name="Jarett J.K."/>
            <person name="Geller-Mcgrath D.E."/>
            <person name="Sieber C.M.K."/>
            <person name="Emerson J.B."/>
            <person name="Anantharaman K."/>
            <person name="Thomas B.C."/>
            <person name="Malmstrom R."/>
            <person name="Stieglmeier M."/>
            <person name="Klingl A."/>
            <person name="Woyke T."/>
            <person name="Ryan C.M."/>
            <person name="Banfield J.F."/>
        </authorList>
    </citation>
    <scope>NUCLEOTIDE SEQUENCE [LARGE SCALE GENOMIC DNA]</scope>
</reference>
<dbReference type="Proteomes" id="UP000231503">
    <property type="component" value="Unassembled WGS sequence"/>
</dbReference>
<dbReference type="GO" id="GO:0043952">
    <property type="term" value="P:protein transport by the Sec complex"/>
    <property type="evidence" value="ECO:0007669"/>
    <property type="project" value="TreeGrafter"/>
</dbReference>
<proteinExistence type="inferred from homology"/>
<comment type="function">
    <text evidence="10">Involved in protein export. Participates in an early event of protein translocation.</text>
</comment>
<keyword evidence="4 10" id="KW-1003">Cell membrane</keyword>
<dbReference type="GO" id="GO:0015450">
    <property type="term" value="F:protein-transporting ATPase activity"/>
    <property type="evidence" value="ECO:0007669"/>
    <property type="project" value="UniProtKB-UniRule"/>
</dbReference>
<evidence type="ECO:0000256" key="3">
    <source>
        <dbReference type="ARBA" id="ARBA00022448"/>
    </source>
</evidence>
<evidence type="ECO:0000256" key="10">
    <source>
        <dbReference type="RuleBase" id="RU365087"/>
    </source>
</evidence>
<keyword evidence="5 10" id="KW-0812">Transmembrane</keyword>
<dbReference type="GO" id="GO:0065002">
    <property type="term" value="P:intracellular protein transmembrane transport"/>
    <property type="evidence" value="ECO:0007669"/>
    <property type="project" value="TreeGrafter"/>
</dbReference>
<dbReference type="GO" id="GO:0009306">
    <property type="term" value="P:protein secretion"/>
    <property type="evidence" value="ECO:0007669"/>
    <property type="project" value="UniProtKB-UniRule"/>
</dbReference>
<evidence type="ECO:0000256" key="9">
    <source>
        <dbReference type="ARBA" id="ARBA00023136"/>
    </source>
</evidence>
<protein>
    <recommendedName>
        <fullName evidence="10">Protein-export membrane protein SecG</fullName>
    </recommendedName>
</protein>
<keyword evidence="9 10" id="KW-0472">Membrane</keyword>
<keyword evidence="6 10" id="KW-0653">Protein transport</keyword>
<dbReference type="NCBIfam" id="TIGR00810">
    <property type="entry name" value="secG"/>
    <property type="match status" value="1"/>
</dbReference>
<evidence type="ECO:0000256" key="1">
    <source>
        <dbReference type="ARBA" id="ARBA00004651"/>
    </source>
</evidence>
<dbReference type="InterPro" id="IPR004692">
    <property type="entry name" value="SecG"/>
</dbReference>
<dbReference type="GO" id="GO:0005886">
    <property type="term" value="C:plasma membrane"/>
    <property type="evidence" value="ECO:0007669"/>
    <property type="project" value="UniProtKB-SubCell"/>
</dbReference>
<feature type="transmembrane region" description="Helical" evidence="10">
    <location>
        <begin position="49"/>
        <end position="69"/>
    </location>
</feature>
<dbReference type="PANTHER" id="PTHR34182:SF1">
    <property type="entry name" value="PROTEIN-EXPORT MEMBRANE PROTEIN SECG"/>
    <property type="match status" value="1"/>
</dbReference>
<dbReference type="Pfam" id="PF03840">
    <property type="entry name" value="SecG"/>
    <property type="match status" value="1"/>
</dbReference>
<evidence type="ECO:0000313" key="11">
    <source>
        <dbReference type="EMBL" id="PIR69797.1"/>
    </source>
</evidence>
<keyword evidence="3 10" id="KW-0813">Transport</keyword>
<comment type="caution">
    <text evidence="10">Lacks conserved residue(s) required for the propagation of feature annotation.</text>
</comment>